<dbReference type="FunFam" id="1.20.144.10:FF:000026">
    <property type="entry name" value="Lipid phosphate phosphatase epsilon 2 chloroplastic"/>
    <property type="match status" value="1"/>
</dbReference>
<dbReference type="GO" id="GO:0006487">
    <property type="term" value="P:protein N-linked glycosylation"/>
    <property type="evidence" value="ECO:0007669"/>
    <property type="project" value="TreeGrafter"/>
</dbReference>
<dbReference type="SMART" id="SM00014">
    <property type="entry name" value="acidPPc"/>
    <property type="match status" value="1"/>
</dbReference>
<keyword evidence="1" id="KW-0378">Hydrolase</keyword>
<gene>
    <name evidence="5" type="primary">LPPE2</name>
    <name evidence="5" type="ORF">CR513_06285</name>
</gene>
<evidence type="ECO:0000256" key="3">
    <source>
        <dbReference type="SAM" id="Phobius"/>
    </source>
</evidence>
<dbReference type="EMBL" id="QJKJ01001071">
    <property type="protein sequence ID" value="RDY09350.1"/>
    <property type="molecule type" value="Genomic_DNA"/>
</dbReference>
<dbReference type="GO" id="GO:0008610">
    <property type="term" value="P:lipid biosynthetic process"/>
    <property type="evidence" value="ECO:0007669"/>
    <property type="project" value="TreeGrafter"/>
</dbReference>
<dbReference type="InterPro" id="IPR000326">
    <property type="entry name" value="PAP2/HPO"/>
</dbReference>
<name>A0A371I2T5_MUCPR</name>
<comment type="caution">
    <text evidence="5">The sequence shown here is derived from an EMBL/GenBank/DDBJ whole genome shotgun (WGS) entry which is preliminary data.</text>
</comment>
<organism evidence="5 6">
    <name type="scientific">Mucuna pruriens</name>
    <name type="common">Velvet bean</name>
    <name type="synonym">Dolichos pruriens</name>
    <dbReference type="NCBI Taxonomy" id="157652"/>
    <lineage>
        <taxon>Eukaryota</taxon>
        <taxon>Viridiplantae</taxon>
        <taxon>Streptophyta</taxon>
        <taxon>Embryophyta</taxon>
        <taxon>Tracheophyta</taxon>
        <taxon>Spermatophyta</taxon>
        <taxon>Magnoliopsida</taxon>
        <taxon>eudicotyledons</taxon>
        <taxon>Gunneridae</taxon>
        <taxon>Pentapetalae</taxon>
        <taxon>rosids</taxon>
        <taxon>fabids</taxon>
        <taxon>Fabales</taxon>
        <taxon>Fabaceae</taxon>
        <taxon>Papilionoideae</taxon>
        <taxon>50 kb inversion clade</taxon>
        <taxon>NPAAA clade</taxon>
        <taxon>indigoferoid/millettioid clade</taxon>
        <taxon>Phaseoleae</taxon>
        <taxon>Mucuna</taxon>
    </lineage>
</organism>
<feature type="transmembrane region" description="Helical" evidence="3">
    <location>
        <begin position="253"/>
        <end position="276"/>
    </location>
</feature>
<evidence type="ECO:0000313" key="6">
    <source>
        <dbReference type="Proteomes" id="UP000257109"/>
    </source>
</evidence>
<dbReference type="GO" id="GO:0005789">
    <property type="term" value="C:endoplasmic reticulum membrane"/>
    <property type="evidence" value="ECO:0007669"/>
    <property type="project" value="TreeGrafter"/>
</dbReference>
<evidence type="ECO:0000256" key="2">
    <source>
        <dbReference type="SAM" id="MobiDB-lite"/>
    </source>
</evidence>
<evidence type="ECO:0000313" key="5">
    <source>
        <dbReference type="EMBL" id="RDY09350.1"/>
    </source>
</evidence>
<dbReference type="InterPro" id="IPR036938">
    <property type="entry name" value="PAP2/HPO_sf"/>
</dbReference>
<feature type="domain" description="Phosphatidic acid phosphatase type 2/haloperoxidase" evidence="4">
    <location>
        <begin position="130"/>
        <end position="238"/>
    </location>
</feature>
<evidence type="ECO:0000259" key="4">
    <source>
        <dbReference type="SMART" id="SM00014"/>
    </source>
</evidence>
<accession>A0A371I2T5</accession>
<dbReference type="OrthoDB" id="302705at2759"/>
<keyword evidence="6" id="KW-1185">Reference proteome</keyword>
<protein>
    <submittedName>
        <fullName evidence="5">Lipid phosphate phosphatase epsilon 2, chloroplastic</fullName>
    </submittedName>
</protein>
<sequence>MAAPSTICFCPSSIFRGSNLPKQRYLRTTSFTHSFSPSRSLLCSRFVPRKPVLGRSSFWVSKTMDESVRTSALTDGKSDENIQVLEQEAFINGSSKFLSYEVEYKLNRLSKWIVSALFGGFILWRHDAEALWFAAGSVLNAWLSVWLKHILNQERPSTLKSDPGMPSSHAQSIFFTVFFLILSSVEWLGLNGFTIAISGLVLAFGSFFSYLRVSQQLHTVSQVVVGAAIGSIFSILWYWLWNGFILDAFVSSLWVRIAVVLGSAGLCVIGVSVAYVSASVSTSVGSPTPHVGEPGEDLSNQ</sequence>
<feature type="non-terminal residue" evidence="5">
    <location>
        <position position="301"/>
    </location>
</feature>
<dbReference type="GO" id="GO:0047874">
    <property type="term" value="F:dolichyldiphosphatase activity"/>
    <property type="evidence" value="ECO:0007669"/>
    <property type="project" value="TreeGrafter"/>
</dbReference>
<feature type="transmembrane region" description="Helical" evidence="3">
    <location>
        <begin position="193"/>
        <end position="211"/>
    </location>
</feature>
<dbReference type="PANTHER" id="PTHR11247:SF40">
    <property type="entry name" value="LIPID PHOSPHATE PHOSPHATASE EPSILON 1, CHLOROPLASTIC"/>
    <property type="match status" value="1"/>
</dbReference>
<dbReference type="Pfam" id="PF01569">
    <property type="entry name" value="PAP2"/>
    <property type="match status" value="1"/>
</dbReference>
<feature type="region of interest" description="Disordered" evidence="2">
    <location>
        <begin position="281"/>
        <end position="301"/>
    </location>
</feature>
<feature type="transmembrane region" description="Helical" evidence="3">
    <location>
        <begin position="223"/>
        <end position="241"/>
    </location>
</feature>
<dbReference type="Proteomes" id="UP000257109">
    <property type="component" value="Unassembled WGS sequence"/>
</dbReference>
<proteinExistence type="predicted"/>
<reference evidence="5" key="1">
    <citation type="submission" date="2018-05" db="EMBL/GenBank/DDBJ databases">
        <title>Draft genome of Mucuna pruriens seed.</title>
        <authorList>
            <person name="Nnadi N.E."/>
            <person name="Vos R."/>
            <person name="Hasami M.H."/>
            <person name="Devisetty U.K."/>
            <person name="Aguiy J.C."/>
        </authorList>
    </citation>
    <scope>NUCLEOTIDE SEQUENCE [LARGE SCALE GENOMIC DNA]</scope>
    <source>
        <strain evidence="5">JCA_2017</strain>
    </source>
</reference>
<keyword evidence="3" id="KW-0812">Transmembrane</keyword>
<dbReference type="STRING" id="157652.A0A371I2T5"/>
<dbReference type="PANTHER" id="PTHR11247">
    <property type="entry name" value="PALMITOYL-PROTEIN THIOESTERASE/DOLICHYLDIPHOSPHATASE 1"/>
    <property type="match status" value="1"/>
</dbReference>
<keyword evidence="3" id="KW-0472">Membrane</keyword>
<dbReference type="SUPFAM" id="SSF48317">
    <property type="entry name" value="Acid phosphatase/Vanadium-dependent haloperoxidase"/>
    <property type="match status" value="1"/>
</dbReference>
<dbReference type="Gene3D" id="1.20.144.10">
    <property type="entry name" value="Phosphatidic acid phosphatase type 2/haloperoxidase"/>
    <property type="match status" value="1"/>
</dbReference>
<evidence type="ECO:0000256" key="1">
    <source>
        <dbReference type="ARBA" id="ARBA00022801"/>
    </source>
</evidence>
<keyword evidence="3" id="KW-1133">Transmembrane helix</keyword>
<dbReference type="AlphaFoldDB" id="A0A371I2T5"/>